<reference evidence="2" key="1">
    <citation type="journal article" date="2020" name="mSystems">
        <title>Genome- and Community-Level Interaction Insights into Carbon Utilization and Element Cycling Functions of Hydrothermarchaeota in Hydrothermal Sediment.</title>
        <authorList>
            <person name="Zhou Z."/>
            <person name="Liu Y."/>
            <person name="Xu W."/>
            <person name="Pan J."/>
            <person name="Luo Z.H."/>
            <person name="Li M."/>
        </authorList>
    </citation>
    <scope>NUCLEOTIDE SEQUENCE [LARGE SCALE GENOMIC DNA]</scope>
    <source>
        <strain evidence="2">HyVt-523</strain>
    </source>
</reference>
<dbReference type="SUPFAM" id="SSF55729">
    <property type="entry name" value="Acyl-CoA N-acyltransferases (Nat)"/>
    <property type="match status" value="1"/>
</dbReference>
<gene>
    <name evidence="2" type="ORF">ENJ85_00210</name>
</gene>
<dbReference type="Proteomes" id="UP000886105">
    <property type="component" value="Unassembled WGS sequence"/>
</dbReference>
<dbReference type="Gene3D" id="3.40.630.30">
    <property type="match status" value="1"/>
</dbReference>
<protein>
    <submittedName>
        <fullName evidence="2">GNAT family N-acetyltransferase</fullName>
    </submittedName>
</protein>
<accession>A0A7C5WRU6</accession>
<feature type="domain" description="N-acetyltransferase" evidence="1">
    <location>
        <begin position="23"/>
        <end position="166"/>
    </location>
</feature>
<dbReference type="CDD" id="cd04301">
    <property type="entry name" value="NAT_SF"/>
    <property type="match status" value="1"/>
</dbReference>
<dbReference type="GO" id="GO:0016747">
    <property type="term" value="F:acyltransferase activity, transferring groups other than amino-acyl groups"/>
    <property type="evidence" value="ECO:0007669"/>
    <property type="project" value="InterPro"/>
</dbReference>
<organism evidence="2">
    <name type="scientific">Oceanithermus profundus</name>
    <dbReference type="NCBI Taxonomy" id="187137"/>
    <lineage>
        <taxon>Bacteria</taxon>
        <taxon>Thermotogati</taxon>
        <taxon>Deinococcota</taxon>
        <taxon>Deinococci</taxon>
        <taxon>Thermales</taxon>
        <taxon>Thermaceae</taxon>
        <taxon>Oceanithermus</taxon>
    </lineage>
</organism>
<name>A0A7C5WRU6_9DEIN</name>
<dbReference type="InterPro" id="IPR000182">
    <property type="entry name" value="GNAT_dom"/>
</dbReference>
<dbReference type="PROSITE" id="PS51186">
    <property type="entry name" value="GNAT"/>
    <property type="match status" value="1"/>
</dbReference>
<dbReference type="AlphaFoldDB" id="A0A7C5WRU6"/>
<evidence type="ECO:0000259" key="1">
    <source>
        <dbReference type="PROSITE" id="PS51186"/>
    </source>
</evidence>
<evidence type="ECO:0000313" key="2">
    <source>
        <dbReference type="EMBL" id="HHO57575.1"/>
    </source>
</evidence>
<sequence length="166" mass="18256">MRCARPHETDGRPPAAAYNRLGMRVRAGEPRDAADLRRLLEGIVGRRLEPELVGELNAQLLRFLGGEGTTLVVLEDEGRVVGAVTLWLRRGLYDDGPVAVVDRLVLDPGYQSPEHALRLLEQAFGVARTVGALDVEVLEAEGSYLPEAALEALGLEPARLWKRRML</sequence>
<dbReference type="Pfam" id="PF00583">
    <property type="entry name" value="Acetyltransf_1"/>
    <property type="match status" value="1"/>
</dbReference>
<dbReference type="InterPro" id="IPR016181">
    <property type="entry name" value="Acyl_CoA_acyltransferase"/>
</dbReference>
<dbReference type="EMBL" id="DRNZ01000016">
    <property type="protein sequence ID" value="HHO57575.1"/>
    <property type="molecule type" value="Genomic_DNA"/>
</dbReference>
<comment type="caution">
    <text evidence="2">The sequence shown here is derived from an EMBL/GenBank/DDBJ whole genome shotgun (WGS) entry which is preliminary data.</text>
</comment>
<proteinExistence type="predicted"/>